<feature type="coiled-coil region" evidence="1">
    <location>
        <begin position="1206"/>
        <end position="1263"/>
    </location>
</feature>
<dbReference type="EMBL" id="JACHCA010000003">
    <property type="protein sequence ID" value="MBB6126967.1"/>
    <property type="molecule type" value="Genomic_DNA"/>
</dbReference>
<keyword evidence="1" id="KW-0175">Coiled coil</keyword>
<dbReference type="NCBIfam" id="TIGR01760">
    <property type="entry name" value="tape_meas_TP901"/>
    <property type="match status" value="1"/>
</dbReference>
<accession>A0A841J844</accession>
<dbReference type="Pfam" id="PF10145">
    <property type="entry name" value="PhageMin_Tail"/>
    <property type="match status" value="1"/>
</dbReference>
<name>A0A841J844_9SPHI</name>
<evidence type="ECO:0000313" key="3">
    <source>
        <dbReference type="EMBL" id="MBB6126967.1"/>
    </source>
</evidence>
<evidence type="ECO:0000313" key="4">
    <source>
        <dbReference type="Proteomes" id="UP000548326"/>
    </source>
</evidence>
<comment type="caution">
    <text evidence="3">The sequence shown here is derived from an EMBL/GenBank/DDBJ whole genome shotgun (WGS) entry which is preliminary data.</text>
</comment>
<dbReference type="Proteomes" id="UP000548326">
    <property type="component" value="Unassembled WGS sequence"/>
</dbReference>
<reference evidence="3 4" key="1">
    <citation type="submission" date="2020-08" db="EMBL/GenBank/DDBJ databases">
        <title>Genomic Encyclopedia of Type Strains, Phase IV (KMG-V): Genome sequencing to study the core and pangenomes of soil and plant-associated prokaryotes.</title>
        <authorList>
            <person name="Whitman W."/>
        </authorList>
    </citation>
    <scope>NUCLEOTIDE SEQUENCE [LARGE SCALE GENOMIC DNA]</scope>
    <source>
        <strain evidence="3 4">MP601</strain>
    </source>
</reference>
<protein>
    <submittedName>
        <fullName evidence="3">TP901 family phage tail tape measure protein</fullName>
    </submittedName>
</protein>
<dbReference type="Gene3D" id="1.10.287.1490">
    <property type="match status" value="1"/>
</dbReference>
<dbReference type="RefSeq" id="WP_183586143.1">
    <property type="nucleotide sequence ID" value="NZ_JACHCA010000003.1"/>
</dbReference>
<organism evidence="3 4">
    <name type="scientific">Mucilaginibacter lappiensis</name>
    <dbReference type="NCBI Taxonomy" id="354630"/>
    <lineage>
        <taxon>Bacteria</taxon>
        <taxon>Pseudomonadati</taxon>
        <taxon>Bacteroidota</taxon>
        <taxon>Sphingobacteriia</taxon>
        <taxon>Sphingobacteriales</taxon>
        <taxon>Sphingobacteriaceae</taxon>
        <taxon>Mucilaginibacter</taxon>
    </lineage>
</organism>
<evidence type="ECO:0000259" key="2">
    <source>
        <dbReference type="Pfam" id="PF10145"/>
    </source>
</evidence>
<dbReference type="InterPro" id="IPR010090">
    <property type="entry name" value="Phage_tape_meas"/>
</dbReference>
<evidence type="ECO:0000256" key="1">
    <source>
        <dbReference type="SAM" id="Coils"/>
    </source>
</evidence>
<feature type="domain" description="Phage tail tape measure protein" evidence="2">
    <location>
        <begin position="288"/>
        <end position="469"/>
    </location>
</feature>
<gene>
    <name evidence="3" type="ORF">HDF22_001073</name>
</gene>
<sequence>MGGVKVTGGQGGGLNFTANLDISQALKDAKTLNQALAALTITANGISKSSETQKTAAEGVTDAIKAQAAATKSFNTTQQASARSLTEYQQKQLELRKTMVDALAASEQLRQKNLELDASYKAGKISAQEAAAAERQSRKDRLALAEATKAARQAQVAASGSYDEASNRLKELGRSIKSAAGGFDSTNPVIKAQIEEYNKLNQSLKNFDALMGNHQRKVGGYREALKGVGSDLESLALSYLSTYAALAELTHIIQVNAEISDSMSDVRRTAGLTEKEVNALAETLKKIDTRTTLKGLLDIAVIGGQLGIAKDQLAGFTKAVDELAVSLSGELQGGAEGIAKSLGVLDNVFGITKNNAGDVEKSYNQIGSAILGLGQSGLATGDFLTDFGERVGGLAKQAKLSLPVILSYGAVLQENGVSAEVAGSSFKRLLSSLTTNRQKFFAVAQLADSNLTLKDFTKIINTDTKHALDLFFAGLEKGGTTTTSFNDILKSLRLTGPGVSQTIAALAGHQEDLNEHIEQSIKDFDNASLSAEQFQLKNDNLAGSIAKLKNEFENDATSGSISKFFKAIVDGLRQSLYGFETFFGSLNRLFTNSNAAGFLANLTGSETSLKRIDYISSNYKSSNTLADDFIKNNNPIGASNAIVTSVLADKPIKELKVMVSEYQKAAKQAATALISYRTGIANGTLEDGGNVSLADTQKNYDKLKKILGIVSDAYSQAKAKSKDATQGIVADSKEIADSELKSTEEIRKRIKELQNDALANPANKESDVSRIRALKETLKSISGNPESEASIKSALKARNDLQKNIDDLVKKGTNKQLTADEQEVESVKKKYSDMKAAAIAFNNDPVNKKKGLRVDSGGLMRAQDNELVALQDKQDTEKLKVALDSQKKLYDDYEAYKTRVGEDNAKKRYAGLIDTDKTYLQNLQAQEEAITDPEKSKGGADVDNAGNQLKLKLLQKEIAEEKLLVQKKNDDLYAEAYQAALTSSQALLAIESDYQNKVKALGKDATQEQIDNLKLQRDERIKRENEANAYAKGGYEKLMDHYDELTRGEILKRLQLIKNSYEQQYRDGKITADQLAKLMGDINSAINNIKGDNVFNRIKKAISDYRDQVKLTGKDSEGAKRKLLDLFSAISAGADGANQIVGALASSFEELGIGGQGLQDTLKNVQGMVSGLGTLAKGISTRNPIDIVTGSIGLLTSAISLFSHKDKDLQKKIDGYQKQLNALSQAYKQLDHDVASAVGESVYTDQEAQIKNLQAQQAKLTQMRDAEASKKKADQSKIDDYNNQIADIPNQIADINKSISQNLIQTTFKDLSKSLSDAFEEAFASGEDSAKKFEDVFNQVIVNAVKNSLQLKLLDPIINDFTNDLTEYAKQHDNSVIGFDFDTWKKAIQEKGELYTKGLEAIKDYLPDPNDSSSSARSEVAAALTEDTASRVYGVLAGTQVGVLQVRDVLKAGMAGASLGDIYHLAQDHFNVTVQIEVNTRRGADNTDGIAQTLKNIEKNTNGTSLRGAGLG</sequence>
<proteinExistence type="predicted"/>